<name>A0A1I2FUU0_9BACT</name>
<dbReference type="CDD" id="cd03784">
    <property type="entry name" value="GT1_Gtf-like"/>
    <property type="match status" value="1"/>
</dbReference>
<evidence type="ECO:0000313" key="4">
    <source>
        <dbReference type="Proteomes" id="UP000199513"/>
    </source>
</evidence>
<evidence type="ECO:0000256" key="2">
    <source>
        <dbReference type="ARBA" id="ARBA00022679"/>
    </source>
</evidence>
<keyword evidence="4" id="KW-1185">Reference proteome</keyword>
<dbReference type="SUPFAM" id="SSF53756">
    <property type="entry name" value="UDP-Glycosyltransferase/glycogen phosphorylase"/>
    <property type="match status" value="1"/>
</dbReference>
<dbReference type="STRING" id="1003.SAMN04488541_101582"/>
<dbReference type="EMBL" id="FONY01000015">
    <property type="protein sequence ID" value="SFF09105.1"/>
    <property type="molecule type" value="Genomic_DNA"/>
</dbReference>
<dbReference type="Pfam" id="PF00201">
    <property type="entry name" value="UDPGT"/>
    <property type="match status" value="1"/>
</dbReference>
<proteinExistence type="predicted"/>
<dbReference type="InterPro" id="IPR002213">
    <property type="entry name" value="UDP_glucos_trans"/>
</dbReference>
<dbReference type="RefSeq" id="WP_221407662.1">
    <property type="nucleotide sequence ID" value="NZ_FONY01000015.1"/>
</dbReference>
<dbReference type="Proteomes" id="UP000199513">
    <property type="component" value="Unassembled WGS sequence"/>
</dbReference>
<organism evidence="3 4">
    <name type="scientific">Thermoflexibacter ruber</name>
    <dbReference type="NCBI Taxonomy" id="1003"/>
    <lineage>
        <taxon>Bacteria</taxon>
        <taxon>Pseudomonadati</taxon>
        <taxon>Bacteroidota</taxon>
        <taxon>Cytophagia</taxon>
        <taxon>Cytophagales</taxon>
        <taxon>Thermoflexibacteraceae</taxon>
        <taxon>Thermoflexibacter</taxon>
    </lineage>
</organism>
<dbReference type="InterPro" id="IPR050271">
    <property type="entry name" value="UDP-glycosyltransferase"/>
</dbReference>
<sequence length="448" mass="52446">MIYNSYSHLNAVFAIAKIIKNLDNDAVFISSKYNKNHIENQGFTFKNLLSLPFAMSFEADLTQHEQKSSAYLDNLINRLSFRIYQDRKKKLEALIEEIKPNVIFLDSFLSTDFIILYPLLKAKGIKLVFLQTMLSTLYSQYSPPLNTSLTPENQKLVKKAWSSLLRHRKKLLFKDKIRYLGKDDLSMVKQKFKENKIPEKYKIITKTSFRISFADIPEWILAPAELEFFPEGKATWQTYIGSMIDLNRKEVGDEKFTVIEKQISALQLEEKKIIYCSFGTLYDSQEQEVMMFMENLLHIAKEKINFQFVIVLKENLQAKLDKTPNNIHLFSQIPQLYILSKTDLFITHGGLNSVKEALHFIVPMLIYPLNWNYDQLGNAARIFYHRLGLRGEISQDSPKEIAEKIQELLTNPIYKQNLQAFKEKTETKYTEERVLTLFEELMREPAWV</sequence>
<gene>
    <name evidence="3" type="ORF">SAMN04488541_101582</name>
</gene>
<keyword evidence="2 3" id="KW-0808">Transferase</keyword>
<dbReference type="PANTHER" id="PTHR48043">
    <property type="entry name" value="EG:EG0003.4 PROTEIN-RELATED"/>
    <property type="match status" value="1"/>
</dbReference>
<dbReference type="Gene3D" id="3.40.50.2000">
    <property type="entry name" value="Glycogen Phosphorylase B"/>
    <property type="match status" value="2"/>
</dbReference>
<dbReference type="GO" id="GO:0008194">
    <property type="term" value="F:UDP-glycosyltransferase activity"/>
    <property type="evidence" value="ECO:0007669"/>
    <property type="project" value="InterPro"/>
</dbReference>
<dbReference type="PANTHER" id="PTHR48043:SF145">
    <property type="entry name" value="FI06409P-RELATED"/>
    <property type="match status" value="1"/>
</dbReference>
<evidence type="ECO:0000256" key="1">
    <source>
        <dbReference type="ARBA" id="ARBA00022676"/>
    </source>
</evidence>
<accession>A0A1I2FUU0</accession>
<protein>
    <submittedName>
        <fullName evidence="3">UDP:flavonoid glycosyltransferase YjiC, YdhE family</fullName>
    </submittedName>
</protein>
<keyword evidence="1" id="KW-0328">Glycosyltransferase</keyword>
<evidence type="ECO:0000313" key="3">
    <source>
        <dbReference type="EMBL" id="SFF09105.1"/>
    </source>
</evidence>
<dbReference type="AlphaFoldDB" id="A0A1I2FUU0"/>
<reference evidence="3 4" key="1">
    <citation type="submission" date="2016-10" db="EMBL/GenBank/DDBJ databases">
        <authorList>
            <person name="de Groot N.N."/>
        </authorList>
    </citation>
    <scope>NUCLEOTIDE SEQUENCE [LARGE SCALE GENOMIC DNA]</scope>
    <source>
        <strain>GEY</strain>
        <strain evidence="4">DSM 9560</strain>
    </source>
</reference>